<evidence type="ECO:0000313" key="3">
    <source>
        <dbReference type="EMBL" id="KAK1621501.1"/>
    </source>
</evidence>
<dbReference type="AlphaFoldDB" id="A0AAI9ZDF0"/>
<comment type="caution">
    <text evidence="3">The sequence shown here is derived from an EMBL/GenBank/DDBJ whole genome shotgun (WGS) entry which is preliminary data.</text>
</comment>
<dbReference type="EMBL" id="JAHMHQ010000049">
    <property type="protein sequence ID" value="KAK1621501.1"/>
    <property type="molecule type" value="Genomic_DNA"/>
</dbReference>
<evidence type="ECO:0000259" key="2">
    <source>
        <dbReference type="Pfam" id="PF24883"/>
    </source>
</evidence>
<feature type="domain" description="Nephrocystin 3-like N-terminal" evidence="2">
    <location>
        <begin position="24"/>
        <end position="141"/>
    </location>
</feature>
<proteinExistence type="predicted"/>
<evidence type="ECO:0000256" key="1">
    <source>
        <dbReference type="ARBA" id="ARBA00022737"/>
    </source>
</evidence>
<reference evidence="3" key="1">
    <citation type="submission" date="2021-06" db="EMBL/GenBank/DDBJ databases">
        <title>Comparative genomics, transcriptomics and evolutionary studies reveal genomic signatures of adaptation to plant cell wall in hemibiotrophic fungi.</title>
        <authorList>
            <consortium name="DOE Joint Genome Institute"/>
            <person name="Baroncelli R."/>
            <person name="Diaz J.F."/>
            <person name="Benocci T."/>
            <person name="Peng M."/>
            <person name="Battaglia E."/>
            <person name="Haridas S."/>
            <person name="Andreopoulos W."/>
            <person name="Labutti K."/>
            <person name="Pangilinan J."/>
            <person name="Floch G.L."/>
            <person name="Makela M.R."/>
            <person name="Henrissat B."/>
            <person name="Grigoriev I.V."/>
            <person name="Crouch J.A."/>
            <person name="De Vries R.P."/>
            <person name="Sukno S.A."/>
            <person name="Thon M.R."/>
        </authorList>
    </citation>
    <scope>NUCLEOTIDE SEQUENCE</scope>
    <source>
        <strain evidence="3">CBS 102054</strain>
    </source>
</reference>
<dbReference type="GeneID" id="85470793"/>
<dbReference type="Proteomes" id="UP001243989">
    <property type="component" value="Unassembled WGS sequence"/>
</dbReference>
<gene>
    <name evidence="3" type="ORF">BDP81DRAFT_336617</name>
</gene>
<evidence type="ECO:0000313" key="4">
    <source>
        <dbReference type="Proteomes" id="UP001243989"/>
    </source>
</evidence>
<protein>
    <recommendedName>
        <fullName evidence="2">Nephrocystin 3-like N-terminal domain-containing protein</fullName>
    </recommendedName>
</protein>
<dbReference type="Pfam" id="PF24883">
    <property type="entry name" value="NPHP3_N"/>
    <property type="match status" value="1"/>
</dbReference>
<dbReference type="InterPro" id="IPR056884">
    <property type="entry name" value="NPHP3-like_N"/>
</dbReference>
<dbReference type="RefSeq" id="XP_060437496.1">
    <property type="nucleotide sequence ID" value="XM_060585931.1"/>
</dbReference>
<dbReference type="PANTHER" id="PTHR10039">
    <property type="entry name" value="AMELOGENIN"/>
    <property type="match status" value="1"/>
</dbReference>
<accession>A0AAI9ZDF0</accession>
<name>A0AAI9ZDF0_9PEZI</name>
<dbReference type="PANTHER" id="PTHR10039:SF5">
    <property type="entry name" value="NACHT DOMAIN-CONTAINING PROTEIN"/>
    <property type="match status" value="1"/>
</dbReference>
<organism evidence="3 4">
    <name type="scientific">Colletotrichum phormii</name>
    <dbReference type="NCBI Taxonomy" id="359342"/>
    <lineage>
        <taxon>Eukaryota</taxon>
        <taxon>Fungi</taxon>
        <taxon>Dikarya</taxon>
        <taxon>Ascomycota</taxon>
        <taxon>Pezizomycotina</taxon>
        <taxon>Sordariomycetes</taxon>
        <taxon>Hypocreomycetidae</taxon>
        <taxon>Glomerellales</taxon>
        <taxon>Glomerellaceae</taxon>
        <taxon>Colletotrichum</taxon>
        <taxon>Colletotrichum acutatum species complex</taxon>
    </lineage>
</organism>
<sequence>MKYLCQSPATKSYLKDWAGEKTLISANFFWKLGSTTQKSLDGLLRALSYSILEQAPALLETVFPKQWRNATQGRAFRIHSSDIELAFTSLLRQTYLFSSHKVAIFIDGLDEFDGDHDKMIKLFRSWTEIVPEDVKLCVSSREWEVFRQRLINCPGIRLRDITSRDTEAYINSELSNNEEFRSYSSKEPRVARLINQIKFKAEGVFLWVKITLRGLKWGLLSGEHLGDLEARLKALPVGLEELFNSIFLSIRSGIHINKMDRMRAMRMILLATKGLGMQILPALPLTELWFPNSYDKDPNFVTKLPIAAGASETWISRQERTRRSVYQCCMGLLEVNASRHDVRPRLMRGVCSLDYLYGVREILSSKEKEYKISENLVNEIEGSRQNGTARIHRERNHEIIDDGDDIFLHNHAWYLDEKRISH</sequence>
<keyword evidence="1" id="KW-0677">Repeat</keyword>
<keyword evidence="4" id="KW-1185">Reference proteome</keyword>